<dbReference type="EMBL" id="ANMO01000133">
    <property type="protein sequence ID" value="EMB16152.1"/>
    <property type="molecule type" value="Genomic_DNA"/>
</dbReference>
<proteinExistence type="predicted"/>
<reference evidence="2" key="1">
    <citation type="submission" date="2012-11" db="EMBL/GenBank/DDBJ databases">
        <title>Permanent draft genomes of Rhodopirellula europaea strain SH398 and 6C.</title>
        <authorList>
            <person name="Richter M."/>
            <person name="Richter-Heitmann T."/>
            <person name="Frank C."/>
            <person name="Harder J."/>
            <person name="Glockner F.O."/>
        </authorList>
    </citation>
    <scope>NUCLEOTIDE SEQUENCE</scope>
    <source>
        <strain evidence="2">6C</strain>
    </source>
</reference>
<dbReference type="PATRIC" id="fig|1263867.3.peg.3394"/>
<accession>M2ATW1</accession>
<evidence type="ECO:0000256" key="1">
    <source>
        <dbReference type="SAM" id="MobiDB-lite"/>
    </source>
</evidence>
<keyword evidence="3" id="KW-1185">Reference proteome</keyword>
<dbReference type="Proteomes" id="UP000011529">
    <property type="component" value="Unassembled WGS sequence"/>
</dbReference>
<feature type="region of interest" description="Disordered" evidence="1">
    <location>
        <begin position="1"/>
        <end position="26"/>
    </location>
</feature>
<name>M2ATW1_9BACT</name>
<evidence type="ECO:0000313" key="3">
    <source>
        <dbReference type="Proteomes" id="UP000011529"/>
    </source>
</evidence>
<organism evidence="2 3">
    <name type="scientific">Rhodopirellula europaea 6C</name>
    <dbReference type="NCBI Taxonomy" id="1263867"/>
    <lineage>
        <taxon>Bacteria</taxon>
        <taxon>Pseudomonadati</taxon>
        <taxon>Planctomycetota</taxon>
        <taxon>Planctomycetia</taxon>
        <taxon>Pirellulales</taxon>
        <taxon>Pirellulaceae</taxon>
        <taxon>Rhodopirellula</taxon>
    </lineage>
</organism>
<comment type="caution">
    <text evidence="2">The sequence shown here is derived from an EMBL/GenBank/DDBJ whole genome shotgun (WGS) entry which is preliminary data.</text>
</comment>
<protein>
    <submittedName>
        <fullName evidence="2">Uncharacterized protein</fullName>
    </submittedName>
</protein>
<dbReference type="AlphaFoldDB" id="M2ATW1"/>
<reference evidence="2" key="2">
    <citation type="journal article" date="2013" name="Mar. Genomics">
        <title>Expression of sulfatases in Rhodopirellula baltica and the diversity of sulfatases in the genus Rhodopirellula.</title>
        <authorList>
            <person name="Wegner C.E."/>
            <person name="Richter-Heitmann T."/>
            <person name="Klindworth A."/>
            <person name="Klockow C."/>
            <person name="Richter M."/>
            <person name="Achstetter T."/>
            <person name="Glockner F.O."/>
            <person name="Harder J."/>
        </authorList>
    </citation>
    <scope>NUCLEOTIDE SEQUENCE [LARGE SCALE GENOMIC DNA]</scope>
    <source>
        <strain evidence="2">6C</strain>
    </source>
</reference>
<sequence length="42" mass="4604">MCKSAEKRHFKTARPPKLGEIGCERSAMHPGEGVSVTLAKQH</sequence>
<evidence type="ECO:0000313" key="2">
    <source>
        <dbReference type="EMBL" id="EMB16152.1"/>
    </source>
</evidence>
<gene>
    <name evidence="2" type="ORF">RE6C_03176</name>
</gene>